<evidence type="ECO:0000259" key="2">
    <source>
        <dbReference type="Pfam" id="PF20231"/>
    </source>
</evidence>
<sequence>MTGSTKRKRNQAENSPVGTVFQPYDPHAPKKTRRVLVDLTPEVREKNQREWAAKQKERDEEKAKEDARRERELKEAEDRLVVESVELLRERGHETLFKFLKSLYTTRDQQLSGQVSKMVGHHAEGLLEFIQARDSTAKTADWVKENFAKVLASEMDGMSFSLEKLLENTEGIAPNLRQLVSDLLGYEQDQVTKKKKDVVLAAVLSVLAQCRNEKSSQIQTVTGIFLFACGASKALFDVLNHSGFCLSYTQTIEKLKDLSNERLELIRDLVRRRVCLIVYDNVNIAFRVGEQTQDSKDHFDNGTTATLIPLYDVDRGELPLSLLPPRVTRRTTFDFDPCADVFPAGKQVEEIYACMVHHAEEIFLDAHPEVRKRLGECPELDAPMVQAIPIHKTEQYPLPAALIDESTIDGTLDVIDHIFFRTLKLSEDEIRQHGIFFVHGDQLTCALLDTTAGSRRDDSQLADNPSKFTKPVMGLFHAKIAGTRCVVNEHFGTPNSKAEWSIWKLIALLGWKHISAGWKTSQKQQAPYQLLSRLVLRIALVANMLDGFRLYCGKESLEEWVVDIKTHADLRKVSVRVVDELASSRRVEQLRAKSVRDLILENIILFNRDALLLRSLQAAIKRGDIGTVVNVLTYWMIMFRGTGKMPKYADILFSTLTGLKKMHPMLKEKHLQNWLINLSGKKDGFKELDLLQEHHNFWLKIIYAAKGSNKSWKWLSLVSTCLFALRDVIRQVQKAYKTPFNSTSHTHPSAAADIRKVCKHLESKRIQSFEPTRSGNEYATPVRDLLAEGAVYANSSGAFKNFKKSDGKPRYKNPKCSPTVAEALDVVRTGGEGGSDDDSEDLDSGDSDDEDMGLGEAEQMDLEDLTADDGDYAVTKEIENAIRGVIERIPSLD</sequence>
<feature type="region of interest" description="Disordered" evidence="1">
    <location>
        <begin position="1"/>
        <end position="34"/>
    </location>
</feature>
<dbReference type="EMBL" id="QPFP01000021">
    <property type="protein sequence ID" value="TEB30880.1"/>
    <property type="molecule type" value="Genomic_DNA"/>
</dbReference>
<reference evidence="3 4" key="1">
    <citation type="journal article" date="2019" name="Nat. Ecol. Evol.">
        <title>Megaphylogeny resolves global patterns of mushroom evolution.</title>
        <authorList>
            <person name="Varga T."/>
            <person name="Krizsan K."/>
            <person name="Foldi C."/>
            <person name="Dima B."/>
            <person name="Sanchez-Garcia M."/>
            <person name="Sanchez-Ramirez S."/>
            <person name="Szollosi G.J."/>
            <person name="Szarkandi J.G."/>
            <person name="Papp V."/>
            <person name="Albert L."/>
            <person name="Andreopoulos W."/>
            <person name="Angelini C."/>
            <person name="Antonin V."/>
            <person name="Barry K.W."/>
            <person name="Bougher N.L."/>
            <person name="Buchanan P."/>
            <person name="Buyck B."/>
            <person name="Bense V."/>
            <person name="Catcheside P."/>
            <person name="Chovatia M."/>
            <person name="Cooper J."/>
            <person name="Damon W."/>
            <person name="Desjardin D."/>
            <person name="Finy P."/>
            <person name="Geml J."/>
            <person name="Haridas S."/>
            <person name="Hughes K."/>
            <person name="Justo A."/>
            <person name="Karasinski D."/>
            <person name="Kautmanova I."/>
            <person name="Kiss B."/>
            <person name="Kocsube S."/>
            <person name="Kotiranta H."/>
            <person name="LaButti K.M."/>
            <person name="Lechner B.E."/>
            <person name="Liimatainen K."/>
            <person name="Lipzen A."/>
            <person name="Lukacs Z."/>
            <person name="Mihaltcheva S."/>
            <person name="Morgado L.N."/>
            <person name="Niskanen T."/>
            <person name="Noordeloos M.E."/>
            <person name="Ohm R.A."/>
            <person name="Ortiz-Santana B."/>
            <person name="Ovrebo C."/>
            <person name="Racz N."/>
            <person name="Riley R."/>
            <person name="Savchenko A."/>
            <person name="Shiryaev A."/>
            <person name="Soop K."/>
            <person name="Spirin V."/>
            <person name="Szebenyi C."/>
            <person name="Tomsovsky M."/>
            <person name="Tulloss R.E."/>
            <person name="Uehling J."/>
            <person name="Grigoriev I.V."/>
            <person name="Vagvolgyi C."/>
            <person name="Papp T."/>
            <person name="Martin F.M."/>
            <person name="Miettinen O."/>
            <person name="Hibbett D.S."/>
            <person name="Nagy L.G."/>
        </authorList>
    </citation>
    <scope>NUCLEOTIDE SEQUENCE [LARGE SCALE GENOMIC DNA]</scope>
    <source>
        <strain evidence="3 4">FP101781</strain>
    </source>
</reference>
<proteinExistence type="predicted"/>
<feature type="region of interest" description="Disordered" evidence="1">
    <location>
        <begin position="828"/>
        <end position="864"/>
    </location>
</feature>
<feature type="compositionally biased region" description="Acidic residues" evidence="1">
    <location>
        <begin position="834"/>
        <end position="864"/>
    </location>
</feature>
<keyword evidence="4" id="KW-1185">Reference proteome</keyword>
<evidence type="ECO:0000256" key="1">
    <source>
        <dbReference type="SAM" id="MobiDB-lite"/>
    </source>
</evidence>
<feature type="region of interest" description="Disordered" evidence="1">
    <location>
        <begin position="46"/>
        <end position="72"/>
    </location>
</feature>
<organism evidence="3 4">
    <name type="scientific">Coprinellus micaceus</name>
    <name type="common">Glistening ink-cap mushroom</name>
    <name type="synonym">Coprinus micaceus</name>
    <dbReference type="NCBI Taxonomy" id="71717"/>
    <lineage>
        <taxon>Eukaryota</taxon>
        <taxon>Fungi</taxon>
        <taxon>Dikarya</taxon>
        <taxon>Basidiomycota</taxon>
        <taxon>Agaricomycotina</taxon>
        <taxon>Agaricomycetes</taxon>
        <taxon>Agaricomycetidae</taxon>
        <taxon>Agaricales</taxon>
        <taxon>Agaricineae</taxon>
        <taxon>Psathyrellaceae</taxon>
        <taxon>Coprinellus</taxon>
    </lineage>
</organism>
<dbReference type="Proteomes" id="UP000298030">
    <property type="component" value="Unassembled WGS sequence"/>
</dbReference>
<evidence type="ECO:0000313" key="4">
    <source>
        <dbReference type="Proteomes" id="UP000298030"/>
    </source>
</evidence>
<dbReference type="OrthoDB" id="5424058at2759"/>
<comment type="caution">
    <text evidence="3">The sequence shown here is derived from an EMBL/GenBank/DDBJ whole genome shotgun (WGS) entry which is preliminary data.</text>
</comment>
<evidence type="ECO:0000313" key="3">
    <source>
        <dbReference type="EMBL" id="TEB30880.1"/>
    </source>
</evidence>
<dbReference type="AlphaFoldDB" id="A0A4Y7T9T8"/>
<accession>A0A4Y7T9T8</accession>
<feature type="domain" description="DUF6589" evidence="2">
    <location>
        <begin position="340"/>
        <end position="745"/>
    </location>
</feature>
<dbReference type="InterPro" id="IPR046496">
    <property type="entry name" value="DUF6589"/>
</dbReference>
<dbReference type="STRING" id="71717.A0A4Y7T9T8"/>
<name>A0A4Y7T9T8_COPMI</name>
<gene>
    <name evidence="3" type="ORF">FA13DRAFT_1814304</name>
</gene>
<protein>
    <recommendedName>
        <fullName evidence="2">DUF6589 domain-containing protein</fullName>
    </recommendedName>
</protein>
<dbReference type="Pfam" id="PF20231">
    <property type="entry name" value="DUF6589"/>
    <property type="match status" value="1"/>
</dbReference>